<proteinExistence type="predicted"/>
<keyword evidence="2" id="KW-1185">Reference proteome</keyword>
<dbReference type="AlphaFoldDB" id="A0A392SFX3"/>
<evidence type="ECO:0000313" key="2">
    <source>
        <dbReference type="Proteomes" id="UP000265520"/>
    </source>
</evidence>
<sequence>AEDYCRVEGVSGCDNRDFHDFGSRTCPALSRAIALGEIDDAASVDRSFSLFCCRGHSTLAGRRCAIPLLARLLWPLQGRASLVHMFLARR</sequence>
<organism evidence="1 2">
    <name type="scientific">Trifolium medium</name>
    <dbReference type="NCBI Taxonomy" id="97028"/>
    <lineage>
        <taxon>Eukaryota</taxon>
        <taxon>Viridiplantae</taxon>
        <taxon>Streptophyta</taxon>
        <taxon>Embryophyta</taxon>
        <taxon>Tracheophyta</taxon>
        <taxon>Spermatophyta</taxon>
        <taxon>Magnoliopsida</taxon>
        <taxon>eudicotyledons</taxon>
        <taxon>Gunneridae</taxon>
        <taxon>Pentapetalae</taxon>
        <taxon>rosids</taxon>
        <taxon>fabids</taxon>
        <taxon>Fabales</taxon>
        <taxon>Fabaceae</taxon>
        <taxon>Papilionoideae</taxon>
        <taxon>50 kb inversion clade</taxon>
        <taxon>NPAAA clade</taxon>
        <taxon>Hologalegina</taxon>
        <taxon>IRL clade</taxon>
        <taxon>Trifolieae</taxon>
        <taxon>Trifolium</taxon>
    </lineage>
</organism>
<dbReference type="Proteomes" id="UP000265520">
    <property type="component" value="Unassembled WGS sequence"/>
</dbReference>
<protein>
    <submittedName>
        <fullName evidence="1">Uncharacterized protein</fullName>
    </submittedName>
</protein>
<dbReference type="EMBL" id="LXQA010377684">
    <property type="protein sequence ID" value="MCI47833.1"/>
    <property type="molecule type" value="Genomic_DNA"/>
</dbReference>
<reference evidence="1 2" key="1">
    <citation type="journal article" date="2018" name="Front. Plant Sci.">
        <title>Red Clover (Trifolium pratense) and Zigzag Clover (T. medium) - A Picture of Genomic Similarities and Differences.</title>
        <authorList>
            <person name="Dluhosova J."/>
            <person name="Istvanek J."/>
            <person name="Nedelnik J."/>
            <person name="Repkova J."/>
        </authorList>
    </citation>
    <scope>NUCLEOTIDE SEQUENCE [LARGE SCALE GENOMIC DNA]</scope>
    <source>
        <strain evidence="2">cv. 10/8</strain>
        <tissue evidence="1">Leaf</tissue>
    </source>
</reference>
<comment type="caution">
    <text evidence="1">The sequence shown here is derived from an EMBL/GenBank/DDBJ whole genome shotgun (WGS) entry which is preliminary data.</text>
</comment>
<feature type="non-terminal residue" evidence="1">
    <location>
        <position position="1"/>
    </location>
</feature>
<name>A0A392SFX3_9FABA</name>
<evidence type="ECO:0000313" key="1">
    <source>
        <dbReference type="EMBL" id="MCI47833.1"/>
    </source>
</evidence>
<accession>A0A392SFX3</accession>